<organism evidence="2 3">
    <name type="scientific">Caerostris extrusa</name>
    <name type="common">Bark spider</name>
    <name type="synonym">Caerostris bankana</name>
    <dbReference type="NCBI Taxonomy" id="172846"/>
    <lineage>
        <taxon>Eukaryota</taxon>
        <taxon>Metazoa</taxon>
        <taxon>Ecdysozoa</taxon>
        <taxon>Arthropoda</taxon>
        <taxon>Chelicerata</taxon>
        <taxon>Arachnida</taxon>
        <taxon>Araneae</taxon>
        <taxon>Araneomorphae</taxon>
        <taxon>Entelegynae</taxon>
        <taxon>Araneoidea</taxon>
        <taxon>Araneidae</taxon>
        <taxon>Caerostris</taxon>
    </lineage>
</organism>
<keyword evidence="1" id="KW-1133">Transmembrane helix</keyword>
<keyword evidence="1" id="KW-0472">Membrane</keyword>
<proteinExistence type="predicted"/>
<accession>A0AAV4SCY7</accession>
<evidence type="ECO:0000313" key="2">
    <source>
        <dbReference type="EMBL" id="GIY31342.1"/>
    </source>
</evidence>
<dbReference type="EMBL" id="BPLR01009359">
    <property type="protein sequence ID" value="GIY31342.1"/>
    <property type="molecule type" value="Genomic_DNA"/>
</dbReference>
<feature type="non-terminal residue" evidence="2">
    <location>
        <position position="75"/>
    </location>
</feature>
<protein>
    <recommendedName>
        <fullName evidence="4">Gustatory receptor</fullName>
    </recommendedName>
</protein>
<name>A0AAV4SCY7_CAEEX</name>
<feature type="transmembrane region" description="Helical" evidence="1">
    <location>
        <begin position="57"/>
        <end position="74"/>
    </location>
</feature>
<reference evidence="2 3" key="1">
    <citation type="submission" date="2021-06" db="EMBL/GenBank/DDBJ databases">
        <title>Caerostris extrusa draft genome.</title>
        <authorList>
            <person name="Kono N."/>
            <person name="Arakawa K."/>
        </authorList>
    </citation>
    <scope>NUCLEOTIDE SEQUENCE [LARGE SCALE GENOMIC DNA]</scope>
</reference>
<keyword evidence="3" id="KW-1185">Reference proteome</keyword>
<evidence type="ECO:0000313" key="3">
    <source>
        <dbReference type="Proteomes" id="UP001054945"/>
    </source>
</evidence>
<sequence>MISASHVNERSHKARQVAKRFLHQIAADKNGIEIMLEEFLTDNNLTLWKIYSMDKSLIITGIATLITYGILLGTL</sequence>
<evidence type="ECO:0008006" key="4">
    <source>
        <dbReference type="Google" id="ProtNLM"/>
    </source>
</evidence>
<keyword evidence="1" id="KW-0812">Transmembrane</keyword>
<dbReference type="Proteomes" id="UP001054945">
    <property type="component" value="Unassembled WGS sequence"/>
</dbReference>
<dbReference type="AlphaFoldDB" id="A0AAV4SCY7"/>
<comment type="caution">
    <text evidence="2">The sequence shown here is derived from an EMBL/GenBank/DDBJ whole genome shotgun (WGS) entry which is preliminary data.</text>
</comment>
<gene>
    <name evidence="2" type="ORF">CEXT_625541</name>
</gene>
<evidence type="ECO:0000256" key="1">
    <source>
        <dbReference type="SAM" id="Phobius"/>
    </source>
</evidence>